<keyword evidence="10" id="KW-0547">Nucleotide-binding</keyword>
<dbReference type="Gene3D" id="3.30.70.560">
    <property type="entry name" value="7,8-Dihydro-6-hydroxymethylpterin-pyrophosphokinase HPPK"/>
    <property type="match status" value="1"/>
</dbReference>
<comment type="similarity">
    <text evidence="7">In the C-terminal section; belongs to the DHPS family.</text>
</comment>
<dbReference type="GO" id="GO:0003848">
    <property type="term" value="F:2-amino-4-hydroxy-6-hydroxymethyldihydropteridine diphosphokinase activity"/>
    <property type="evidence" value="ECO:0007669"/>
    <property type="project" value="UniProtKB-EC"/>
</dbReference>
<dbReference type="CDD" id="cd00483">
    <property type="entry name" value="HPPK"/>
    <property type="match status" value="1"/>
</dbReference>
<comment type="cofactor">
    <cofactor evidence="3">
        <name>Mg(2+)</name>
        <dbReference type="ChEBI" id="CHEBI:18420"/>
    </cofactor>
</comment>
<feature type="domain" description="Pterin-binding" evidence="16">
    <location>
        <begin position="517"/>
        <end position="832"/>
    </location>
</feature>
<evidence type="ECO:0000256" key="13">
    <source>
        <dbReference type="ARBA" id="ARBA00022842"/>
    </source>
</evidence>
<dbReference type="SMART" id="SM00905">
    <property type="entry name" value="FolB"/>
    <property type="match status" value="2"/>
</dbReference>
<keyword evidence="13" id="KW-0460">Magnesium</keyword>
<dbReference type="GO" id="GO:0004156">
    <property type="term" value="F:dihydropteroate synthase activity"/>
    <property type="evidence" value="ECO:0007669"/>
    <property type="project" value="UniProtKB-EC"/>
</dbReference>
<keyword evidence="11" id="KW-0418">Kinase</keyword>
<evidence type="ECO:0000256" key="6">
    <source>
        <dbReference type="ARBA" id="ARBA00009640"/>
    </source>
</evidence>
<dbReference type="PROSITE" id="PS50972">
    <property type="entry name" value="PTERIN_BINDING"/>
    <property type="match status" value="1"/>
</dbReference>
<dbReference type="GO" id="GO:0004150">
    <property type="term" value="F:dihydroneopterin aldolase activity"/>
    <property type="evidence" value="ECO:0007669"/>
    <property type="project" value="InterPro"/>
</dbReference>
<dbReference type="Pfam" id="PF00809">
    <property type="entry name" value="Pterin_bind"/>
    <property type="match status" value="1"/>
</dbReference>
<dbReference type="InterPro" id="IPR011005">
    <property type="entry name" value="Dihydropteroate_synth-like_sf"/>
</dbReference>
<evidence type="ECO:0000256" key="5">
    <source>
        <dbReference type="ARBA" id="ARBA00005051"/>
    </source>
</evidence>
<dbReference type="Gene3D" id="3.20.20.20">
    <property type="entry name" value="Dihydropteroate synthase-like"/>
    <property type="match status" value="1"/>
</dbReference>
<evidence type="ECO:0000256" key="10">
    <source>
        <dbReference type="ARBA" id="ARBA00022741"/>
    </source>
</evidence>
<dbReference type="PANTHER" id="PTHR20941:SF1">
    <property type="entry name" value="FOLIC ACID SYNTHESIS PROTEIN FOL1"/>
    <property type="match status" value="1"/>
</dbReference>
<dbReference type="InterPro" id="IPR000550">
    <property type="entry name" value="Hppk"/>
</dbReference>
<keyword evidence="9" id="KW-0479">Metal-binding</keyword>
<protein>
    <submittedName>
        <fullName evidence="17">Dihydropteroate synthase</fullName>
    </submittedName>
</protein>
<dbReference type="Pfam" id="PF02152">
    <property type="entry name" value="FolB"/>
    <property type="match status" value="2"/>
</dbReference>
<evidence type="ECO:0000256" key="9">
    <source>
        <dbReference type="ARBA" id="ARBA00022723"/>
    </source>
</evidence>
<keyword evidence="18" id="KW-1185">Reference proteome</keyword>
<dbReference type="PROSITE" id="PS00794">
    <property type="entry name" value="HPPK"/>
    <property type="match status" value="1"/>
</dbReference>
<comment type="pathway">
    <text evidence="5">Cofactor biosynthesis; tetrahydrofolate biosynthesis; 2-amino-4-hydroxy-6-hydroxymethyl-7,8-dihydropteridine diphosphate from 7,8-dihydroneopterin triphosphate: step 4/4.</text>
</comment>
<dbReference type="NCBIfam" id="TIGR00526">
    <property type="entry name" value="folB_dom"/>
    <property type="match status" value="1"/>
</dbReference>
<dbReference type="Gene3D" id="3.30.1130.10">
    <property type="match status" value="2"/>
</dbReference>
<dbReference type="AlphaFoldDB" id="A0A8E2DS06"/>
<evidence type="ECO:0000313" key="18">
    <source>
        <dbReference type="Proteomes" id="UP000250043"/>
    </source>
</evidence>
<dbReference type="EMBL" id="KV722342">
    <property type="protein sequence ID" value="OCH94631.1"/>
    <property type="molecule type" value="Genomic_DNA"/>
</dbReference>
<evidence type="ECO:0000256" key="8">
    <source>
        <dbReference type="ARBA" id="ARBA00022679"/>
    </source>
</evidence>
<dbReference type="InterPro" id="IPR000489">
    <property type="entry name" value="Pterin-binding_dom"/>
</dbReference>
<dbReference type="InterPro" id="IPR043133">
    <property type="entry name" value="GTP-CH-I_C/QueF"/>
</dbReference>
<dbReference type="GO" id="GO:0005524">
    <property type="term" value="F:ATP binding"/>
    <property type="evidence" value="ECO:0007669"/>
    <property type="project" value="UniProtKB-KW"/>
</dbReference>
<dbReference type="NCBIfam" id="TIGR01498">
    <property type="entry name" value="folK"/>
    <property type="match status" value="1"/>
</dbReference>
<evidence type="ECO:0000256" key="15">
    <source>
        <dbReference type="ARBA" id="ARBA00023268"/>
    </source>
</evidence>
<dbReference type="GO" id="GO:0005740">
    <property type="term" value="C:mitochondrial envelope"/>
    <property type="evidence" value="ECO:0007669"/>
    <property type="project" value="TreeGrafter"/>
</dbReference>
<comment type="catalytic activity">
    <reaction evidence="2">
        <text>6-hydroxymethyl-7,8-dihydropterin + ATP = (7,8-dihydropterin-6-yl)methyl diphosphate + AMP + H(+)</text>
        <dbReference type="Rhea" id="RHEA:11412"/>
        <dbReference type="ChEBI" id="CHEBI:15378"/>
        <dbReference type="ChEBI" id="CHEBI:30616"/>
        <dbReference type="ChEBI" id="CHEBI:44841"/>
        <dbReference type="ChEBI" id="CHEBI:72950"/>
        <dbReference type="ChEBI" id="CHEBI:456215"/>
        <dbReference type="EC" id="2.7.6.3"/>
    </reaction>
</comment>
<evidence type="ECO:0000256" key="11">
    <source>
        <dbReference type="ARBA" id="ARBA00022777"/>
    </source>
</evidence>
<keyword evidence="14" id="KW-0289">Folate biosynthesis</keyword>
<dbReference type="CDD" id="cd00739">
    <property type="entry name" value="DHPS"/>
    <property type="match status" value="1"/>
</dbReference>
<evidence type="ECO:0000259" key="16">
    <source>
        <dbReference type="PROSITE" id="PS50972"/>
    </source>
</evidence>
<dbReference type="GO" id="GO:0046654">
    <property type="term" value="P:tetrahydrofolate biosynthetic process"/>
    <property type="evidence" value="ECO:0007669"/>
    <property type="project" value="UniProtKB-UniPathway"/>
</dbReference>
<dbReference type="SUPFAM" id="SSF51717">
    <property type="entry name" value="Dihydropteroate synthetase-like"/>
    <property type="match status" value="1"/>
</dbReference>
<keyword evidence="12" id="KW-0067">ATP-binding</keyword>
<comment type="catalytic activity">
    <reaction evidence="1">
        <text>(7,8-dihydropterin-6-yl)methyl diphosphate + 4-aminobenzoate = 7,8-dihydropteroate + diphosphate</text>
        <dbReference type="Rhea" id="RHEA:19949"/>
        <dbReference type="ChEBI" id="CHEBI:17836"/>
        <dbReference type="ChEBI" id="CHEBI:17839"/>
        <dbReference type="ChEBI" id="CHEBI:33019"/>
        <dbReference type="ChEBI" id="CHEBI:72950"/>
        <dbReference type="EC" id="2.5.1.15"/>
    </reaction>
</comment>
<dbReference type="Proteomes" id="UP000250043">
    <property type="component" value="Unassembled WGS sequence"/>
</dbReference>
<dbReference type="InterPro" id="IPR006390">
    <property type="entry name" value="DHP_synth_dom"/>
</dbReference>
<dbReference type="GO" id="GO:0016301">
    <property type="term" value="F:kinase activity"/>
    <property type="evidence" value="ECO:0007669"/>
    <property type="project" value="UniProtKB-KW"/>
</dbReference>
<evidence type="ECO:0000256" key="12">
    <source>
        <dbReference type="ARBA" id="ARBA00022840"/>
    </source>
</evidence>
<evidence type="ECO:0000256" key="1">
    <source>
        <dbReference type="ARBA" id="ARBA00000012"/>
    </source>
</evidence>
<dbReference type="PROSITE" id="PS00793">
    <property type="entry name" value="DHPS_2"/>
    <property type="match status" value="1"/>
</dbReference>
<comment type="pathway">
    <text evidence="4">Cofactor biosynthesis; tetrahydrofolate biosynthesis; 7,8-dihydrofolate from 2-amino-4-hydroxy-6-hydroxymethyl-7,8-dihydropteridine diphosphate and 4-aminobenzoate: step 1/2.</text>
</comment>
<evidence type="ECO:0000256" key="4">
    <source>
        <dbReference type="ARBA" id="ARBA00004763"/>
    </source>
</evidence>
<keyword evidence="15" id="KW-0511">Multifunctional enzyme</keyword>
<organism evidence="17 18">
    <name type="scientific">Obba rivulosa</name>
    <dbReference type="NCBI Taxonomy" id="1052685"/>
    <lineage>
        <taxon>Eukaryota</taxon>
        <taxon>Fungi</taxon>
        <taxon>Dikarya</taxon>
        <taxon>Basidiomycota</taxon>
        <taxon>Agaricomycotina</taxon>
        <taxon>Agaricomycetes</taxon>
        <taxon>Polyporales</taxon>
        <taxon>Gelatoporiaceae</taxon>
        <taxon>Obba</taxon>
    </lineage>
</organism>
<proteinExistence type="inferred from homology"/>
<accession>A0A8E2DS06</accession>
<dbReference type="GO" id="GO:0046872">
    <property type="term" value="F:metal ion binding"/>
    <property type="evidence" value="ECO:0007669"/>
    <property type="project" value="UniProtKB-KW"/>
</dbReference>
<name>A0A8E2DS06_9APHY</name>
<evidence type="ECO:0000256" key="7">
    <source>
        <dbReference type="ARBA" id="ARBA00009951"/>
    </source>
</evidence>
<dbReference type="NCBIfam" id="TIGR01496">
    <property type="entry name" value="DHPS"/>
    <property type="match status" value="1"/>
</dbReference>
<evidence type="ECO:0000256" key="14">
    <source>
        <dbReference type="ARBA" id="ARBA00022909"/>
    </source>
</evidence>
<dbReference type="InterPro" id="IPR006157">
    <property type="entry name" value="FolB_dom"/>
</dbReference>
<dbReference type="SUPFAM" id="SSF55083">
    <property type="entry name" value="6-hydroxymethyl-7,8-dihydropterin pyrophosphokinase, HPPK"/>
    <property type="match status" value="1"/>
</dbReference>
<evidence type="ECO:0000256" key="2">
    <source>
        <dbReference type="ARBA" id="ARBA00000198"/>
    </source>
</evidence>
<comment type="similarity">
    <text evidence="6">In the N-terminal section; belongs to the DHNA family.</text>
</comment>
<keyword evidence="8" id="KW-0808">Transferase</keyword>
<dbReference type="PANTHER" id="PTHR20941">
    <property type="entry name" value="FOLATE SYNTHESIS PROTEINS"/>
    <property type="match status" value="1"/>
</dbReference>
<dbReference type="InterPro" id="IPR035907">
    <property type="entry name" value="Hppk_sf"/>
</dbReference>
<dbReference type="Pfam" id="PF01288">
    <property type="entry name" value="HPPK"/>
    <property type="match status" value="1"/>
</dbReference>
<dbReference type="UniPathway" id="UPA00077">
    <property type="reaction ID" value="UER00155"/>
</dbReference>
<sequence length="839" mass="92261">MERPLGQVSGADVRSDYIGIRNLLLTVPFHDGAQWPPTKPVAQPVQVSLNLAHDVREAARTDDIAHTINYSSVLKAVMHSCERESFASIEALCDHISEAVFKQCPEVPEFSVKVHRPKALLHAQGAGMEARRTIAQQNSSSDVFYIRTLECPTIVGVNSCEREERQRVCFDISLTGRQRRELAFDFRGLARKVFQSVHDSSYLSLEALASSVAHTTLLHAEEDSVSVTVRAAKPSALALAESAEVEVTRKLHDFASPTLNGIKTLLDVTPGSPSKLSSLLRELPEWSSLNEHVYKHKVAIALGSNLGDRFANIETALRMLETPDDAGRPKTAVVDTSFMYETAPMYVTGQPKFINCACTVETDMEPRELFHFLKDIESKVGRVASFRNGPRAIDLDVLLFNDEIVDTRPESQRDTLDNLLGELVIPHPRIAEREFVLRPLNDILPAYQHPIFKKPIHQLLSKLLAHRTTETPAMCKVVPFPKYPIQDRLGSLDVPITAAYWTFPVPLASTHQASRKTYVMGTLNATPDSFSDGSRHNSVPAAIAYTTSCVADGADIIDIGGYSTRPRAEYVSPEEEATRVVPVIKAIRGLDKLHECTAQTADVLISVDTFRCDVAEAAVKAGANCINDVYAFTGPEWPLTRASAEHFLRMRRVAQQLAVPIILMHSRGEASANKDYGEYAYAAAPHGPGAVLEGVRAELAERVDAAVRGRGGIRRWLIIVDPGIGFSKTVEGNLEVLRNASALTADVPLSNYGHRSDERNPLAGFPQLIGTSRKSFLGAILARPDVGGEKQGRETRPDEREWATAAAVACAIQQKADVIRVHDVRHMRDVIKVSSVLWG</sequence>
<evidence type="ECO:0000256" key="3">
    <source>
        <dbReference type="ARBA" id="ARBA00001946"/>
    </source>
</evidence>
<reference evidence="17 18" key="1">
    <citation type="submission" date="2016-07" db="EMBL/GenBank/DDBJ databases">
        <title>Draft genome of the white-rot fungus Obba rivulosa 3A-2.</title>
        <authorList>
            <consortium name="DOE Joint Genome Institute"/>
            <person name="Miettinen O."/>
            <person name="Riley R."/>
            <person name="Acob R."/>
            <person name="Barry K."/>
            <person name="Cullen D."/>
            <person name="De Vries R."/>
            <person name="Hainaut M."/>
            <person name="Hatakka A."/>
            <person name="Henrissat B."/>
            <person name="Hilden K."/>
            <person name="Kuo R."/>
            <person name="Labutti K."/>
            <person name="Lipzen A."/>
            <person name="Makela M.R."/>
            <person name="Sandor L."/>
            <person name="Spatafora J.W."/>
            <person name="Grigoriev I.V."/>
            <person name="Hibbett D.S."/>
        </authorList>
    </citation>
    <scope>NUCLEOTIDE SEQUENCE [LARGE SCALE GENOMIC DNA]</scope>
    <source>
        <strain evidence="17 18">3A-2</strain>
    </source>
</reference>
<dbReference type="GO" id="GO:0046656">
    <property type="term" value="P:folic acid biosynthetic process"/>
    <property type="evidence" value="ECO:0007669"/>
    <property type="project" value="UniProtKB-KW"/>
</dbReference>
<evidence type="ECO:0000313" key="17">
    <source>
        <dbReference type="EMBL" id="OCH94631.1"/>
    </source>
</evidence>
<dbReference type="InterPro" id="IPR045031">
    <property type="entry name" value="DHP_synth-like"/>
</dbReference>
<gene>
    <name evidence="17" type="ORF">OBBRIDRAFT_789107</name>
</gene>
<dbReference type="SUPFAM" id="SSF55620">
    <property type="entry name" value="Tetrahydrobiopterin biosynthesis enzymes-like"/>
    <property type="match status" value="2"/>
</dbReference>
<dbReference type="OrthoDB" id="615426at2759"/>